<comment type="similarity">
    <text evidence="6">Belongs to the NALF family.</text>
</comment>
<dbReference type="PANTHER" id="PTHR15819:SF11">
    <property type="entry name" value="MID1, ISOFORM A"/>
    <property type="match status" value="1"/>
</dbReference>
<name>A0A8J6L3M9_TENMO</name>
<keyword evidence="5" id="KW-0325">Glycoprotein</keyword>
<keyword evidence="3" id="KW-1133">Transmembrane helix</keyword>
<dbReference type="GO" id="GO:0098703">
    <property type="term" value="P:calcium ion import across plasma membrane"/>
    <property type="evidence" value="ECO:0007669"/>
    <property type="project" value="TreeGrafter"/>
</dbReference>
<evidence type="ECO:0000256" key="5">
    <source>
        <dbReference type="ARBA" id="ARBA00023180"/>
    </source>
</evidence>
<dbReference type="InterPro" id="IPR055288">
    <property type="entry name" value="NALCN_aux_factor_1/2"/>
</dbReference>
<dbReference type="GO" id="GO:0015275">
    <property type="term" value="F:stretch-activated, monoatomic cation-selective, calcium channel activity"/>
    <property type="evidence" value="ECO:0007669"/>
    <property type="project" value="TreeGrafter"/>
</dbReference>
<reference evidence="8" key="1">
    <citation type="journal article" date="2020" name="J Insects Food Feed">
        <title>The yellow mealworm (Tenebrio molitor) genome: a resource for the emerging insects as food and feed industry.</title>
        <authorList>
            <person name="Eriksson T."/>
            <person name="Andere A."/>
            <person name="Kelstrup H."/>
            <person name="Emery V."/>
            <person name="Picard C."/>
        </authorList>
    </citation>
    <scope>NUCLEOTIDE SEQUENCE</scope>
    <source>
        <strain evidence="8">Stoneville</strain>
        <tissue evidence="8">Whole head</tissue>
    </source>
</reference>
<evidence type="ECO:0000256" key="6">
    <source>
        <dbReference type="ARBA" id="ARBA00029445"/>
    </source>
</evidence>
<keyword evidence="4" id="KW-0472">Membrane</keyword>
<evidence type="ECO:0000256" key="4">
    <source>
        <dbReference type="ARBA" id="ARBA00023136"/>
    </source>
</evidence>
<protein>
    <submittedName>
        <fullName evidence="8">Uncharacterized protein</fullName>
    </submittedName>
</protein>
<dbReference type="PANTHER" id="PTHR15819">
    <property type="entry name" value="TRANSMEMBRANE PROTEIN FAM155"/>
    <property type="match status" value="1"/>
</dbReference>
<feature type="compositionally biased region" description="Basic residues" evidence="7">
    <location>
        <begin position="48"/>
        <end position="59"/>
    </location>
</feature>
<gene>
    <name evidence="8" type="ORF">GEV33_012242</name>
</gene>
<evidence type="ECO:0000256" key="2">
    <source>
        <dbReference type="ARBA" id="ARBA00022692"/>
    </source>
</evidence>
<dbReference type="Proteomes" id="UP000719412">
    <property type="component" value="Unassembled WGS sequence"/>
</dbReference>
<organism evidence="8 9">
    <name type="scientific">Tenebrio molitor</name>
    <name type="common">Yellow mealworm beetle</name>
    <dbReference type="NCBI Taxonomy" id="7067"/>
    <lineage>
        <taxon>Eukaryota</taxon>
        <taxon>Metazoa</taxon>
        <taxon>Ecdysozoa</taxon>
        <taxon>Arthropoda</taxon>
        <taxon>Hexapoda</taxon>
        <taxon>Insecta</taxon>
        <taxon>Pterygota</taxon>
        <taxon>Neoptera</taxon>
        <taxon>Endopterygota</taxon>
        <taxon>Coleoptera</taxon>
        <taxon>Polyphaga</taxon>
        <taxon>Cucujiformia</taxon>
        <taxon>Tenebrionidae</taxon>
        <taxon>Tenebrio</taxon>
    </lineage>
</organism>
<sequence>MAAHRDLGVEYERVYMSEGCGGPASRWPSGPRRTAPGGCSRSREGRHSGRPQRCSRRPMPRAPSGLSLLLMAGLAFAATPPLEVVTSWLSTSDLQWAVCSPAQTGTGTDPGPLCPPPCPANSTKNTQCLYYLQESHKEEVCGPDLGPERRRDVLHGLRMRHCCEHAVDQALPEAAFQDGPACRHLLDALIMTDELAGRIACGHSQVLTRYDCGQTYSIAHRCHHCKVLNKSSFITTTTTTTTTSTTSVFITFSSYDFSPYTDRAAARIEEVPAHNSSTFPAEKSLVLIDLCVTRICKLSHFPPVPVTAATLKLFTPARSVRSGIPENDMGGVGWVDYVRVSALGLRQLDRINVTSCPCRHQGTLCVFAGVHAGGTALAPAVLGDRSRDSKLGPVCWQPGTAGPPLSLPFPSSFTTTTIRSVHSFLALSYTQAYRRWVCSSLVPHFTRAGERVRPCLSVCQDVEQQCPYLLPGDWTNQTVPPGETAHPTPQYAGEPTFLCLVKYETQMPACTRLHYAVRVNNHH</sequence>
<reference evidence="8" key="2">
    <citation type="submission" date="2021-08" db="EMBL/GenBank/DDBJ databases">
        <authorList>
            <person name="Eriksson T."/>
        </authorList>
    </citation>
    <scope>NUCLEOTIDE SEQUENCE</scope>
    <source>
        <strain evidence="8">Stoneville</strain>
        <tissue evidence="8">Whole head</tissue>
    </source>
</reference>
<accession>A0A8J6L3M9</accession>
<comment type="subcellular location">
    <subcellularLocation>
        <location evidence="1">Membrane</location>
        <topology evidence="1">Multi-pass membrane protein</topology>
    </subcellularLocation>
</comment>
<evidence type="ECO:0000256" key="7">
    <source>
        <dbReference type="SAM" id="MobiDB-lite"/>
    </source>
</evidence>
<keyword evidence="9" id="KW-1185">Reference proteome</keyword>
<dbReference type="EMBL" id="JABDTM020027426">
    <property type="protein sequence ID" value="KAH0810549.1"/>
    <property type="molecule type" value="Genomic_DNA"/>
</dbReference>
<dbReference type="GO" id="GO:0005886">
    <property type="term" value="C:plasma membrane"/>
    <property type="evidence" value="ECO:0007669"/>
    <property type="project" value="TreeGrafter"/>
</dbReference>
<evidence type="ECO:0000313" key="9">
    <source>
        <dbReference type="Proteomes" id="UP000719412"/>
    </source>
</evidence>
<evidence type="ECO:0000256" key="3">
    <source>
        <dbReference type="ARBA" id="ARBA00022989"/>
    </source>
</evidence>
<dbReference type="AlphaFoldDB" id="A0A8J6L3M9"/>
<evidence type="ECO:0000256" key="1">
    <source>
        <dbReference type="ARBA" id="ARBA00004141"/>
    </source>
</evidence>
<proteinExistence type="inferred from homology"/>
<evidence type="ECO:0000313" key="8">
    <source>
        <dbReference type="EMBL" id="KAH0810549.1"/>
    </source>
</evidence>
<keyword evidence="2" id="KW-0812">Transmembrane</keyword>
<feature type="region of interest" description="Disordered" evidence="7">
    <location>
        <begin position="20"/>
        <end position="61"/>
    </location>
</feature>
<comment type="caution">
    <text evidence="8">The sequence shown here is derived from an EMBL/GenBank/DDBJ whole genome shotgun (WGS) entry which is preliminary data.</text>
</comment>